<reference evidence="4" key="2">
    <citation type="submission" date="2014-02" db="EMBL/GenBank/DDBJ databases">
        <title>Complete DNA sequence of /Kuraishia capsulata/ illustrates novel genomic features among budding yeasts (/Saccharomycotina/).</title>
        <authorList>
            <person name="Morales L."/>
            <person name="Noel B."/>
            <person name="Porcel B."/>
            <person name="Marcet-Houben M."/>
            <person name="Hullo M-F."/>
            <person name="Sacerdot C."/>
            <person name="Tekaia F."/>
            <person name="Leh-Louis V."/>
            <person name="Despons L."/>
            <person name="Khanna V."/>
            <person name="Aury J-M."/>
            <person name="Barbe V."/>
            <person name="Couloux A."/>
            <person name="Labadie K."/>
            <person name="Pelletier E."/>
            <person name="Souciet J-L."/>
            <person name="Boekhout T."/>
            <person name="Gabaldon T."/>
            <person name="Wincker P."/>
            <person name="Dujon B."/>
        </authorList>
    </citation>
    <scope>NUCLEOTIDE SEQUENCE</scope>
    <source>
        <strain evidence="4">CBS 1993</strain>
    </source>
</reference>
<keyword evidence="2" id="KW-0328">Glycosyltransferase</keyword>
<dbReference type="EMBL" id="HG793126">
    <property type="protein sequence ID" value="CDK25444.1"/>
    <property type="molecule type" value="Genomic_DNA"/>
</dbReference>
<dbReference type="OrthoDB" id="205108at2759"/>
<dbReference type="GeneID" id="34518844"/>
<keyword evidence="3" id="KW-0808">Transferase</keyword>
<sequence>MHLGVPTKDNFRPKSNSGFNLPMGLRKYTRVRNWKRRHFAAVAVFLLLLNAITSKFLDVAFLPIFNFSKPHSFSHLTRKEALAKKQDNHGLFKKEIKVKDRLIYPSVEHAPLLRELTLNNLFKSKPDPTDMESLLYFYEDDIEDKNNEIKEKTVDDESNPLNVAKKSFKQHGRKVFNGKSPEIVLVTGIDFENFELGHLTKVVQNRVDYAQANGYGLYVRWIQEFIPLLQEYKSDKSWAKLFVMRAAIHAFPNAKYFWYLDESAFIMRNDIELKSYMLDPEVLDPIMLRDTSIVPPSGAIKTYKHVKAENVKFIITQTRTTINTDSFILVNDVYGRGLLEFWSDPLFRKYPNFPEKDASALMHILQWHPVLLSKTAIIPGRTIASLHSGTPVDDPNDLVHYIDGDLLVNFKGCAEHHTCELVLDSYWKKTHEEKK</sequence>
<keyword evidence="5" id="KW-1185">Reference proteome</keyword>
<dbReference type="Proteomes" id="UP000019384">
    <property type="component" value="Unassembled WGS sequence"/>
</dbReference>
<dbReference type="GO" id="GO:0006487">
    <property type="term" value="P:protein N-linked glycosylation"/>
    <property type="evidence" value="ECO:0007669"/>
    <property type="project" value="EnsemblFungi"/>
</dbReference>
<evidence type="ECO:0000313" key="5">
    <source>
        <dbReference type="Proteomes" id="UP000019384"/>
    </source>
</evidence>
<dbReference type="GO" id="GO:0000032">
    <property type="term" value="P:cell wall mannoprotein biosynthetic process"/>
    <property type="evidence" value="ECO:0007669"/>
    <property type="project" value="EnsemblFungi"/>
</dbReference>
<dbReference type="InterPro" id="IPR008630">
    <property type="entry name" value="Glyco_trans_34"/>
</dbReference>
<dbReference type="STRING" id="1382522.W6MGW8"/>
<dbReference type="PANTHER" id="PTHR31306:SF10">
    <property type="entry name" value="ALPHA-1,6-MANNOSYLTRANSFERASE MNN11-RELATED"/>
    <property type="match status" value="1"/>
</dbReference>
<dbReference type="GO" id="GO:0000009">
    <property type="term" value="F:alpha-1,6-mannosyltransferase activity"/>
    <property type="evidence" value="ECO:0007669"/>
    <property type="project" value="EnsemblFungi"/>
</dbReference>
<gene>
    <name evidence="4" type="ORF">KUCA_T00001414001</name>
</gene>
<dbReference type="Pfam" id="PF05637">
    <property type="entry name" value="Glyco_transf_34"/>
    <property type="match status" value="1"/>
</dbReference>
<evidence type="ECO:0000256" key="3">
    <source>
        <dbReference type="ARBA" id="ARBA00022679"/>
    </source>
</evidence>
<evidence type="ECO:0000256" key="2">
    <source>
        <dbReference type="ARBA" id="ARBA00022676"/>
    </source>
</evidence>
<proteinExistence type="inferred from homology"/>
<dbReference type="GO" id="GO:0000136">
    <property type="term" value="C:mannan polymerase complex"/>
    <property type="evidence" value="ECO:0007669"/>
    <property type="project" value="EnsemblFungi"/>
</dbReference>
<protein>
    <recommendedName>
        <fullName evidence="6">Alpha-1,6-mannosyltransferase MNN11</fullName>
    </recommendedName>
</protein>
<dbReference type="PANTHER" id="PTHR31306">
    <property type="entry name" value="ALPHA-1,6-MANNOSYLTRANSFERASE MNN11-RELATED"/>
    <property type="match status" value="1"/>
</dbReference>
<dbReference type="HOGENOM" id="CLU_021434_1_0_1"/>
<organism evidence="4 5">
    <name type="scientific">Kuraishia capsulata CBS 1993</name>
    <dbReference type="NCBI Taxonomy" id="1382522"/>
    <lineage>
        <taxon>Eukaryota</taxon>
        <taxon>Fungi</taxon>
        <taxon>Dikarya</taxon>
        <taxon>Ascomycota</taxon>
        <taxon>Saccharomycotina</taxon>
        <taxon>Pichiomycetes</taxon>
        <taxon>Pichiales</taxon>
        <taxon>Pichiaceae</taxon>
        <taxon>Kuraishia</taxon>
    </lineage>
</organism>
<evidence type="ECO:0008006" key="6">
    <source>
        <dbReference type="Google" id="ProtNLM"/>
    </source>
</evidence>
<evidence type="ECO:0000256" key="1">
    <source>
        <dbReference type="ARBA" id="ARBA00005664"/>
    </source>
</evidence>
<accession>W6MGW8</accession>
<comment type="similarity">
    <text evidence="1">Belongs to the glycosyltransferase 34 family.</text>
</comment>
<evidence type="ECO:0000313" key="4">
    <source>
        <dbReference type="EMBL" id="CDK25444.1"/>
    </source>
</evidence>
<dbReference type="AlphaFoldDB" id="W6MGW8"/>
<name>W6MGW8_9ASCO</name>
<dbReference type="RefSeq" id="XP_022457456.1">
    <property type="nucleotide sequence ID" value="XM_022603590.1"/>
</dbReference>
<dbReference type="InterPro" id="IPR029044">
    <property type="entry name" value="Nucleotide-diphossugar_trans"/>
</dbReference>
<reference evidence="4" key="1">
    <citation type="submission" date="2013-12" db="EMBL/GenBank/DDBJ databases">
        <authorList>
            <person name="Genoscope - CEA"/>
        </authorList>
    </citation>
    <scope>NUCLEOTIDE SEQUENCE</scope>
    <source>
        <strain evidence="4">CBS 1993</strain>
    </source>
</reference>
<dbReference type="Gene3D" id="3.90.550.10">
    <property type="entry name" value="Spore Coat Polysaccharide Biosynthesis Protein SpsA, Chain A"/>
    <property type="match status" value="1"/>
</dbReference>